<protein>
    <submittedName>
        <fullName evidence="2">Uncharacterized protein</fullName>
    </submittedName>
</protein>
<dbReference type="AlphaFoldDB" id="A0A455ZI45"/>
<gene>
    <name evidence="2" type="primary">ICEEaIII(15)_JM-87_70652_70431</name>
</gene>
<evidence type="ECO:0000256" key="1">
    <source>
        <dbReference type="SAM" id="MobiDB-lite"/>
    </source>
</evidence>
<dbReference type="EMBL" id="BK010624">
    <property type="protein sequence ID" value="DAC76458.1"/>
    <property type="molecule type" value="Genomic_DNA"/>
</dbReference>
<reference evidence="2" key="1">
    <citation type="journal article" date="2014" name="Genome Biol. Evol.">
        <title>Comparative genomic analysis of malaria mosquito vector-associated novel pathogen Elizabethkingia anophelis.</title>
        <authorList>
            <person name="Teo J."/>
            <person name="Tan S.Y."/>
            <person name="Liu Y."/>
            <person name="Tay M."/>
            <person name="Ding Y."/>
            <person name="Li Y."/>
            <person name="Kjelleberg S."/>
            <person name="Givskov M."/>
            <person name="Lin R.T."/>
            <person name="Yang L."/>
        </authorList>
    </citation>
    <scope>NUCLEOTIDE SEQUENCE</scope>
</reference>
<reference evidence="2" key="6">
    <citation type="journal article" date="2017" name="Nat. Commun.">
        <title>Evolutionary dynamics and genomic features of the Elizabethkingia anophelis 2015 to 2016 Wisconsin outbreak strain.</title>
        <authorList>
            <person name="Perrin A."/>
            <person name="Larsonneur E."/>
            <person name="Nicholson A.C."/>
            <person name="Edwards D.J."/>
            <person name="Gundlach K.M."/>
            <person name="Whitney A.M."/>
            <person name="Gulvik C.A."/>
            <person name="Bell M.E."/>
            <person name="Rendueles O."/>
            <person name="Cury J."/>
            <person name="Hugon P."/>
            <person name="Clermont D."/>
            <person name="Enouf V."/>
            <person name="Loparev V."/>
            <person name="Juieng P."/>
            <person name="Monson T."/>
            <person name="Warshauer D."/>
            <person name="Elbadawi L.I."/>
            <person name="Walters M.S."/>
            <person name="Crist M.B."/>
            <person name="Noble-Wang J."/>
            <person name="Borlaug G."/>
            <person name="Rocha E.P.C."/>
            <person name="Criscuolo A."/>
            <person name="Touchon M."/>
            <person name="Davis J.P."/>
            <person name="Holt K.E."/>
            <person name="McQuiston J.R."/>
            <person name="Brisse S."/>
        </authorList>
    </citation>
    <scope>NUCLEOTIDE SEQUENCE</scope>
</reference>
<proteinExistence type="predicted"/>
<reference evidence="2" key="2">
    <citation type="journal article" date="2014" name="PLoS ONE">
        <title>Insights from the genome annotation of Elizabethkingia anophelis from the malaria vector Anopheles gambiae.</title>
        <authorList>
            <person name="Kukutla P."/>
            <person name="Lindberg B.G."/>
            <person name="Pei D."/>
            <person name="Rayl M."/>
            <person name="Yu W."/>
            <person name="Steritz M."/>
            <person name="Faye I."/>
            <person name="Xu J."/>
        </authorList>
    </citation>
    <scope>NUCLEOTIDE SEQUENCE</scope>
</reference>
<feature type="compositionally biased region" description="Polar residues" evidence="1">
    <location>
        <begin position="51"/>
        <end position="73"/>
    </location>
</feature>
<accession>A0A455ZI45</accession>
<dbReference type="KEGG" id="een:BBD30_01765"/>
<reference evidence="2" key="4">
    <citation type="journal article" date="2016" name="Sci. Rep.">
        <title>Genomic epidemiology and global diversity of the emerging bacterial pathogen Elizabethkingia anophelis.</title>
        <authorList>
            <person name="Breurec S."/>
            <person name="Criscuolo A."/>
            <person name="Diancourt L."/>
            <person name="Rendueles O."/>
            <person name="Vandenbogaert M."/>
            <person name="Passet V."/>
            <person name="Caro V."/>
            <person name="Rocha E.P."/>
            <person name="Touchon M."/>
            <person name="Brisse S."/>
        </authorList>
    </citation>
    <scope>NUCLEOTIDE SEQUENCE</scope>
</reference>
<reference evidence="2" key="8">
    <citation type="journal article" date="2018" name="J. ISSAAS">
        <title>In Silico Identification of Three Types of Integrative and Conjugative Elements (ICEs) in Elizabethkingia anophelis Strains Isolated from Around the World.</title>
        <authorList>
            <person name="Xu J."/>
            <person name="Pei D."/>
            <person name="Nicholson A."/>
            <person name="Lan Y."/>
            <person name="Xia Q."/>
        </authorList>
    </citation>
    <scope>NUCLEOTIDE SEQUENCE</scope>
</reference>
<reference evidence="2" key="5">
    <citation type="journal article" date="2017" name="Genome Announc.">
        <title>Complete Circularized Genome Sequences of Four Strains of Elizabethkingia anophelis, Including Two Novel Strains Isolated from Wild-Caught Anopheles sinensis.</title>
        <authorList>
            <person name="Pei D."/>
            <person name="Nicholson A.C."/>
            <person name="Jiang J."/>
            <person name="Chen H."/>
            <person name="Whitney A.M."/>
            <person name="Villarma A."/>
            <person name="Bell M."/>
            <person name="Humrighouse B."/>
            <person name="Rowe L.A."/>
            <person name="Sheth M."/>
            <person name="Batra D."/>
            <person name="Juieng P."/>
            <person name="Loparev V.N."/>
            <person name="McQuiston J.R."/>
            <person name="Lan Y."/>
            <person name="Ma Y."/>
            <person name="Xu J."/>
        </authorList>
    </citation>
    <scope>NUCLEOTIDE SEQUENCE</scope>
</reference>
<reference evidence="2" key="3">
    <citation type="journal article" date="2016" name="Genome Announc.">
        <title>Complete Genome Sequences of Four Strains from the 2015-2016 Elizabethkingia anophelis Outbreak.</title>
        <authorList>
            <person name="Nicholson A.C."/>
            <person name="Whitney A.M."/>
            <person name="Emery B.D."/>
            <person name="Bell M.E."/>
            <person name="Gartin J.T."/>
            <person name="Humrighouse B.W."/>
            <person name="Loparev V.N."/>
            <person name="Batra D."/>
            <person name="Sheth M."/>
            <person name="Rowe L.A."/>
            <person name="Juieng P."/>
            <person name="Knipe K."/>
            <person name="Gulvik C."/>
            <person name="McQuiston J.R."/>
        </authorList>
    </citation>
    <scope>NUCLEOTIDE SEQUENCE</scope>
</reference>
<sequence>MKKNKQDTQTEFLDENQEKKNYVAPTIDILHVEMECGIAANSAAVSPVTVGGNTDQVQTDWGGNDDTTIETPF</sequence>
<feature type="region of interest" description="Disordered" evidence="1">
    <location>
        <begin position="48"/>
        <end position="73"/>
    </location>
</feature>
<name>A0A455ZI45_9FLAO</name>
<reference evidence="2" key="7">
    <citation type="journal article" date="2017" name="Sci. Rep.">
        <title>Genomic features, phylogenetic relationships, and comparative genomics of Elizabethkingia anophelis strain EM361-97 isolated in Taiwan.</title>
        <authorList>
            <person name="Lin J.N."/>
            <person name="Lai C.H."/>
            <person name="Yang C.H."/>
            <person name="Huang Y.H."/>
            <person name="Lin H.H."/>
        </authorList>
    </citation>
    <scope>NUCLEOTIDE SEQUENCE</scope>
</reference>
<evidence type="ECO:0000313" key="2">
    <source>
        <dbReference type="EMBL" id="DAC76458.1"/>
    </source>
</evidence>
<dbReference type="RefSeq" id="WP_078406560.1">
    <property type="nucleotide sequence ID" value="NZ_CP016372.1"/>
</dbReference>
<organism evidence="2">
    <name type="scientific">Elizabethkingia anophelis</name>
    <dbReference type="NCBI Taxonomy" id="1117645"/>
    <lineage>
        <taxon>Bacteria</taxon>
        <taxon>Pseudomonadati</taxon>
        <taxon>Bacteroidota</taxon>
        <taxon>Flavobacteriia</taxon>
        <taxon>Flavobacteriales</taxon>
        <taxon>Weeksellaceae</taxon>
        <taxon>Elizabethkingia</taxon>
    </lineage>
</organism>